<name>Q1Q309_KUEST</name>
<dbReference type="AlphaFoldDB" id="Q1Q309"/>
<accession>Q1Q309</accession>
<sequence length="85" mass="10242">MSSKFMYGKEPPEWLLTKPILSLLETKNKYLAYRKMVQSYSREETKILEDFRHGLFLSSRKLIDRIKSKYLAENLMLKYLKNGKY</sequence>
<organism evidence="1">
    <name type="scientific">Kuenenia stuttgartiensis</name>
    <dbReference type="NCBI Taxonomy" id="174633"/>
    <lineage>
        <taxon>Bacteria</taxon>
        <taxon>Pseudomonadati</taxon>
        <taxon>Planctomycetota</taxon>
        <taxon>Candidatus Brocadiia</taxon>
        <taxon>Candidatus Brocadiales</taxon>
        <taxon>Candidatus Brocadiaceae</taxon>
        <taxon>Candidatus Kuenenia</taxon>
    </lineage>
</organism>
<proteinExistence type="predicted"/>
<protein>
    <submittedName>
        <fullName evidence="1">Uncharacterized protein</fullName>
    </submittedName>
</protein>
<reference evidence="1" key="2">
    <citation type="submission" date="2006-01" db="EMBL/GenBank/DDBJ databases">
        <authorList>
            <person name="Genoscope"/>
        </authorList>
    </citation>
    <scope>NUCLEOTIDE SEQUENCE</scope>
</reference>
<evidence type="ECO:0000313" key="1">
    <source>
        <dbReference type="EMBL" id="CAJ74390.1"/>
    </source>
</evidence>
<reference evidence="1" key="1">
    <citation type="journal article" date="2006" name="Nature">
        <title>Deciphering the evolution and metabolism of an anammox bacterium from a community genome.</title>
        <authorList>
            <person name="Strous M."/>
            <person name="Pelletier E."/>
            <person name="Mangenot S."/>
            <person name="Rattei T."/>
            <person name="Lehner A."/>
            <person name="Taylor M.W."/>
            <person name="Horn M."/>
            <person name="Daims H."/>
            <person name="Bartol-Mavel D."/>
            <person name="Wincker P."/>
            <person name="Barbe V."/>
            <person name="Fonknechten N."/>
            <person name="Vallenet D."/>
            <person name="Segurens B."/>
            <person name="Schenowitz-Truong C."/>
            <person name="Medigue C."/>
            <person name="Collingro A."/>
            <person name="Snel B."/>
            <person name="Dutilh B.E."/>
            <person name="OpDenCamp H.J.M."/>
            <person name="vanDerDrift C."/>
            <person name="Cirpus I."/>
            <person name="vanDePas-Schoonen K.T."/>
            <person name="Harhangi H.R."/>
            <person name="vanNiftrik L."/>
            <person name="Schmid M."/>
            <person name="Keltjens J."/>
            <person name="vanDeVossenberg J."/>
            <person name="Kartal B."/>
            <person name="Meier H."/>
            <person name="Frishman D."/>
            <person name="Huynen M.A."/>
            <person name="Mewes H."/>
            <person name="Weissenbach J."/>
            <person name="Jetten M.S.M."/>
            <person name="Wagner M."/>
            <person name="LePaslier D."/>
        </authorList>
    </citation>
    <scope>NUCLEOTIDE SEQUENCE</scope>
</reference>
<dbReference type="EMBL" id="CT573071">
    <property type="protein sequence ID" value="CAJ74390.1"/>
    <property type="molecule type" value="Genomic_DNA"/>
</dbReference>
<gene>
    <name evidence="1" type="ORF">kuste3627</name>
</gene>